<keyword evidence="7" id="KW-1185">Reference proteome</keyword>
<comment type="subcellular location">
    <subcellularLocation>
        <location evidence="5">Membrane</location>
        <topology evidence="5">Single-pass membrane protein</topology>
    </subcellularLocation>
</comment>
<evidence type="ECO:0000256" key="4">
    <source>
        <dbReference type="RuleBase" id="RU003718"/>
    </source>
</evidence>
<feature type="transmembrane region" description="Helical" evidence="5">
    <location>
        <begin position="456"/>
        <end position="483"/>
    </location>
</feature>
<organism evidence="6 7">
    <name type="scientific">Photinus pyralis</name>
    <name type="common">Common eastern firefly</name>
    <name type="synonym">Lampyris pyralis</name>
    <dbReference type="NCBI Taxonomy" id="7054"/>
    <lineage>
        <taxon>Eukaryota</taxon>
        <taxon>Metazoa</taxon>
        <taxon>Ecdysozoa</taxon>
        <taxon>Arthropoda</taxon>
        <taxon>Hexapoda</taxon>
        <taxon>Insecta</taxon>
        <taxon>Pterygota</taxon>
        <taxon>Neoptera</taxon>
        <taxon>Endopterygota</taxon>
        <taxon>Coleoptera</taxon>
        <taxon>Polyphaga</taxon>
        <taxon>Elateriformia</taxon>
        <taxon>Elateroidea</taxon>
        <taxon>Lampyridae</taxon>
        <taxon>Lampyrinae</taxon>
        <taxon>Photinus</taxon>
    </lineage>
</organism>
<sequence length="504" mass="57504">MCTKRDRMLLLLTAVLLVSGASAAKILGVVMTDSYSHQVVYKPLWRELSLRGHQVTTITTHPLKDPKLVNLTEIDLSGILTPAEQDQMMRNHVGIAQKNVVSELRNLFSIMSNGIDRMLDYGPIKKLINDKEVKFDLVVVEYLWPAPLAFAHRFNCPYIGMLLYPDNILPFGDKLSLWQRVASFVFEYGIVAYLGDLVQNDQKIVAKHFGDDYPPLGEIANNISMLFVNADPIFHHNRPLVPTVVQIGSGSHRSTPRPLPKKLQSTLDHASDGFIYFSLGSNMKSEFLPANTMEVLLSVFAELPYTVLWKFGEEIANKSDNVIVAKWLPQEDVLRHPNCKLFITQCGLQSMDEAIYSHVPMVGMPVFGDQFFNAKKIVNKGLGLELDYQRLEREHFKKTVLEVITNPRYRSTVKQLAELAQDQPMTGTEKAVWWTEYVIRHKGARHLRSPLLDIPWYQYLLLDVIGVLLFGVSVTLYSMVVFVRWLIRLIRRRFYAISVKKKSS</sequence>
<dbReference type="GO" id="GO:0015020">
    <property type="term" value="F:glucuronosyltransferase activity"/>
    <property type="evidence" value="ECO:0007669"/>
    <property type="project" value="UniProtKB-EC"/>
</dbReference>
<keyword evidence="2 4" id="KW-0328">Glycosyltransferase</keyword>
<keyword evidence="5" id="KW-0732">Signal</keyword>
<keyword evidence="5" id="KW-0472">Membrane</keyword>
<gene>
    <name evidence="6" type="ORF">PPYR_03250</name>
</gene>
<dbReference type="GO" id="GO:0016020">
    <property type="term" value="C:membrane"/>
    <property type="evidence" value="ECO:0007669"/>
    <property type="project" value="UniProtKB-SubCell"/>
</dbReference>
<comment type="catalytic activity">
    <reaction evidence="5">
        <text>glucuronate acceptor + UDP-alpha-D-glucuronate = acceptor beta-D-glucuronoside + UDP + H(+)</text>
        <dbReference type="Rhea" id="RHEA:21032"/>
        <dbReference type="ChEBI" id="CHEBI:15378"/>
        <dbReference type="ChEBI" id="CHEBI:58052"/>
        <dbReference type="ChEBI" id="CHEBI:58223"/>
        <dbReference type="ChEBI" id="CHEBI:132367"/>
        <dbReference type="ChEBI" id="CHEBI:132368"/>
        <dbReference type="EC" id="2.4.1.17"/>
    </reaction>
</comment>
<comment type="similarity">
    <text evidence="1 4">Belongs to the UDP-glycosyltransferase family.</text>
</comment>
<evidence type="ECO:0000256" key="5">
    <source>
        <dbReference type="RuleBase" id="RU362059"/>
    </source>
</evidence>
<keyword evidence="5" id="KW-0812">Transmembrane</keyword>
<dbReference type="PANTHER" id="PTHR48043">
    <property type="entry name" value="EG:EG0003.4 PROTEIN-RELATED"/>
    <property type="match status" value="1"/>
</dbReference>
<keyword evidence="3 4" id="KW-0808">Transferase</keyword>
<reference evidence="6 7" key="1">
    <citation type="journal article" date="2018" name="Elife">
        <title>Firefly genomes illuminate parallel origins of bioluminescence in beetles.</title>
        <authorList>
            <person name="Fallon T.R."/>
            <person name="Lower S.E."/>
            <person name="Chang C.H."/>
            <person name="Bessho-Uehara M."/>
            <person name="Martin G.J."/>
            <person name="Bewick A.J."/>
            <person name="Behringer M."/>
            <person name="Debat H.J."/>
            <person name="Wong I."/>
            <person name="Day J.C."/>
            <person name="Suvorov A."/>
            <person name="Silva C.J."/>
            <person name="Stanger-Hall K.F."/>
            <person name="Hall D.W."/>
            <person name="Schmitz R.J."/>
            <person name="Nelson D.R."/>
            <person name="Lewis S.M."/>
            <person name="Shigenobu S."/>
            <person name="Bybee S.M."/>
            <person name="Larracuente A.M."/>
            <person name="Oba Y."/>
            <person name="Weng J.K."/>
        </authorList>
    </citation>
    <scope>NUCLEOTIDE SEQUENCE [LARGE SCALE GENOMIC DNA]</scope>
    <source>
        <strain evidence="6">1611_PpyrPB1</strain>
        <tissue evidence="6">Whole body</tissue>
    </source>
</reference>
<keyword evidence="5" id="KW-1133">Transmembrane helix</keyword>
<dbReference type="CDD" id="cd03784">
    <property type="entry name" value="GT1_Gtf-like"/>
    <property type="match status" value="1"/>
</dbReference>
<dbReference type="PROSITE" id="PS00375">
    <property type="entry name" value="UDPGT"/>
    <property type="match status" value="1"/>
</dbReference>
<feature type="chain" id="PRO_5024516958" description="UDP-glucuronosyltransferase" evidence="5">
    <location>
        <begin position="24"/>
        <end position="504"/>
    </location>
</feature>
<evidence type="ECO:0000313" key="7">
    <source>
        <dbReference type="Proteomes" id="UP000327044"/>
    </source>
</evidence>
<evidence type="ECO:0000256" key="1">
    <source>
        <dbReference type="ARBA" id="ARBA00009995"/>
    </source>
</evidence>
<dbReference type="InterPro" id="IPR050271">
    <property type="entry name" value="UDP-glycosyltransferase"/>
</dbReference>
<dbReference type="Proteomes" id="UP000327044">
    <property type="component" value="Unassembled WGS sequence"/>
</dbReference>
<evidence type="ECO:0000256" key="2">
    <source>
        <dbReference type="ARBA" id="ARBA00022676"/>
    </source>
</evidence>
<dbReference type="SUPFAM" id="SSF53756">
    <property type="entry name" value="UDP-Glycosyltransferase/glycogen phosphorylase"/>
    <property type="match status" value="1"/>
</dbReference>
<proteinExistence type="inferred from homology"/>
<feature type="signal peptide" evidence="5">
    <location>
        <begin position="1"/>
        <end position="23"/>
    </location>
</feature>
<protein>
    <recommendedName>
        <fullName evidence="5">UDP-glucuronosyltransferase</fullName>
        <ecNumber evidence="5">2.4.1.17</ecNumber>
    </recommendedName>
</protein>
<dbReference type="FunFam" id="3.40.50.2000:FF:000050">
    <property type="entry name" value="UDP-glucuronosyltransferase"/>
    <property type="match status" value="1"/>
</dbReference>
<evidence type="ECO:0000313" key="6">
    <source>
        <dbReference type="EMBL" id="KAB0791450.1"/>
    </source>
</evidence>
<dbReference type="InterPro" id="IPR002213">
    <property type="entry name" value="UDP_glucos_trans"/>
</dbReference>
<dbReference type="PANTHER" id="PTHR48043:SF159">
    <property type="entry name" value="EG:EG0003.4 PROTEIN-RELATED"/>
    <property type="match status" value="1"/>
</dbReference>
<comment type="caution">
    <text evidence="6">The sequence shown here is derived from an EMBL/GenBank/DDBJ whole genome shotgun (WGS) entry which is preliminary data.</text>
</comment>
<name>A0A5N4A294_PHOPY</name>
<dbReference type="EC" id="2.4.1.17" evidence="5"/>
<dbReference type="Gene3D" id="3.40.50.2000">
    <property type="entry name" value="Glycogen Phosphorylase B"/>
    <property type="match status" value="2"/>
</dbReference>
<dbReference type="InterPro" id="IPR035595">
    <property type="entry name" value="UDP_glycos_trans_CS"/>
</dbReference>
<dbReference type="AlphaFoldDB" id="A0A5N4A294"/>
<dbReference type="Pfam" id="PF00201">
    <property type="entry name" value="UDPGT"/>
    <property type="match status" value="1"/>
</dbReference>
<evidence type="ECO:0000256" key="3">
    <source>
        <dbReference type="ARBA" id="ARBA00022679"/>
    </source>
</evidence>
<dbReference type="InParanoid" id="A0A5N4A294"/>
<dbReference type="EMBL" id="VVIM01000011">
    <property type="protein sequence ID" value="KAB0791450.1"/>
    <property type="molecule type" value="Genomic_DNA"/>
</dbReference>
<accession>A0A5N4A294</accession>